<evidence type="ECO:0000313" key="1">
    <source>
        <dbReference type="Proteomes" id="UP000046393"/>
    </source>
</evidence>
<proteinExistence type="predicted"/>
<dbReference type="WBParaSite" id="SMUV_0000013401-mRNA-1">
    <property type="protein sequence ID" value="SMUV_0000013401-mRNA-1"/>
    <property type="gene ID" value="SMUV_0000013401"/>
</dbReference>
<protein>
    <submittedName>
        <fullName evidence="2">EB domain-containing protein</fullName>
    </submittedName>
</protein>
<keyword evidence="1" id="KW-1185">Reference proteome</keyword>
<dbReference type="AlphaFoldDB" id="A0A0N5A7W5"/>
<reference evidence="2" key="1">
    <citation type="submission" date="2017-02" db="UniProtKB">
        <authorList>
            <consortium name="WormBaseParasite"/>
        </authorList>
    </citation>
    <scope>IDENTIFICATION</scope>
</reference>
<name>A0A0N5A7W5_9BILA</name>
<evidence type="ECO:0000313" key="2">
    <source>
        <dbReference type="WBParaSite" id="SMUV_0000013401-mRNA-1"/>
    </source>
</evidence>
<organism evidence="1 2">
    <name type="scientific">Syphacia muris</name>
    <dbReference type="NCBI Taxonomy" id="451379"/>
    <lineage>
        <taxon>Eukaryota</taxon>
        <taxon>Metazoa</taxon>
        <taxon>Ecdysozoa</taxon>
        <taxon>Nematoda</taxon>
        <taxon>Chromadorea</taxon>
        <taxon>Rhabditida</taxon>
        <taxon>Spirurina</taxon>
        <taxon>Oxyuridomorpha</taxon>
        <taxon>Oxyuroidea</taxon>
        <taxon>Oxyuridae</taxon>
        <taxon>Syphacia</taxon>
    </lineage>
</organism>
<sequence length="95" mass="9414">VPVAAAPAPVAVAPAAIPAASLPTPLYSVVPPAVPVAPLALGMPCVASPLSTPCIAGAVCSEGICTCGPAYVPAAGTCFRRRRAKPVDLKIKDRE</sequence>
<accession>A0A0N5A7W5</accession>
<dbReference type="Proteomes" id="UP000046393">
    <property type="component" value="Unplaced"/>
</dbReference>